<reference evidence="3" key="1">
    <citation type="journal article" date="2019" name="Int. J. Syst. Evol. Microbiol.">
        <title>The Global Catalogue of Microorganisms (GCM) 10K type strain sequencing project: providing services to taxonomists for standard genome sequencing and annotation.</title>
        <authorList>
            <consortium name="The Broad Institute Genomics Platform"/>
            <consortium name="The Broad Institute Genome Sequencing Center for Infectious Disease"/>
            <person name="Wu L."/>
            <person name="Ma J."/>
        </authorList>
    </citation>
    <scope>NUCLEOTIDE SEQUENCE [LARGE SCALE GENOMIC DNA]</scope>
    <source>
        <strain evidence="3">CCUG 56607</strain>
    </source>
</reference>
<dbReference type="EMBL" id="JBHTKL010000005">
    <property type="protein sequence ID" value="MFD1020315.1"/>
    <property type="molecule type" value="Genomic_DNA"/>
</dbReference>
<evidence type="ECO:0000256" key="1">
    <source>
        <dbReference type="SAM" id="Coils"/>
    </source>
</evidence>
<name>A0ABW3L2V3_9BACI</name>
<sequence length="66" mass="7667">MTCKQSYQDLQHRLKQQEQTIAQLVEIVAATNKRVFELDRRQSGVEHLLLTQEAKVAYRSSPLARL</sequence>
<gene>
    <name evidence="2" type="ORF">ACFQ2J_14095</name>
</gene>
<proteinExistence type="predicted"/>
<feature type="coiled-coil region" evidence="1">
    <location>
        <begin position="7"/>
        <end position="34"/>
    </location>
</feature>
<keyword evidence="1" id="KW-0175">Coiled coil</keyword>
<evidence type="ECO:0000313" key="3">
    <source>
        <dbReference type="Proteomes" id="UP001596990"/>
    </source>
</evidence>
<organism evidence="2 3">
    <name type="scientific">Thalassobacillus hwangdonensis</name>
    <dbReference type="NCBI Taxonomy" id="546108"/>
    <lineage>
        <taxon>Bacteria</taxon>
        <taxon>Bacillati</taxon>
        <taxon>Bacillota</taxon>
        <taxon>Bacilli</taxon>
        <taxon>Bacillales</taxon>
        <taxon>Bacillaceae</taxon>
        <taxon>Thalassobacillus</taxon>
    </lineage>
</organism>
<dbReference type="Proteomes" id="UP001596990">
    <property type="component" value="Unassembled WGS sequence"/>
</dbReference>
<accession>A0ABW3L2V3</accession>
<protein>
    <submittedName>
        <fullName evidence="2">Uncharacterized protein</fullName>
    </submittedName>
</protein>
<comment type="caution">
    <text evidence="2">The sequence shown here is derived from an EMBL/GenBank/DDBJ whole genome shotgun (WGS) entry which is preliminary data.</text>
</comment>
<keyword evidence="3" id="KW-1185">Reference proteome</keyword>
<dbReference type="RefSeq" id="WP_386061703.1">
    <property type="nucleotide sequence ID" value="NZ_JBHTKL010000005.1"/>
</dbReference>
<evidence type="ECO:0000313" key="2">
    <source>
        <dbReference type="EMBL" id="MFD1020315.1"/>
    </source>
</evidence>